<reference evidence="1" key="1">
    <citation type="submission" date="2023-07" db="EMBL/GenBank/DDBJ databases">
        <title>Sorghum-associated microbial communities from plants grown in Nebraska, USA.</title>
        <authorList>
            <person name="Schachtman D."/>
        </authorList>
    </citation>
    <scope>NUCLEOTIDE SEQUENCE</scope>
    <source>
        <strain evidence="1">2697</strain>
    </source>
</reference>
<gene>
    <name evidence="1" type="ORF">J2X78_001331</name>
</gene>
<protein>
    <submittedName>
        <fullName evidence="1">D-lactate dehydrogenase</fullName>
        <ecNumber evidence="1">1.1.1.28</ecNumber>
    </submittedName>
</protein>
<keyword evidence="1" id="KW-0560">Oxidoreductase</keyword>
<sequence>MKAIFYSTKEIEKPLLVKANKKKHEITFVADALNADTACKAAGNDAVVVFTNDEVMAPVIHKLAALGIKYIVTRSVGTDHIDKAAAEQHGIKVSNIPAYSPQAIAEHAVALAMALSRHLVLANHQCHQYNFSLNGLTGFNFYGKTVGLIGLGHIGAATATIFNGLGCKVLGYDVKPQNLDNVKMVSLETLYKVSDIISLHTPLTAETKHIINAAAIRKMKNGVMIINTSRGGLIKTSDALAGLKRKKIGYLGLDVYEFEKGLFFEDHEVDQVRDPLLSELMGHQNVLISPHQAFLTQEALQEIAAQTIKVLNRWARKS</sequence>
<name>A0ACC6KU59_9SPHI</name>
<dbReference type="EC" id="1.1.1.28" evidence="1"/>
<accession>A0ACC6KU59</accession>
<keyword evidence="2" id="KW-1185">Reference proteome</keyword>
<proteinExistence type="predicted"/>
<dbReference type="EMBL" id="JAVDTF010000001">
    <property type="protein sequence ID" value="MDR6782779.1"/>
    <property type="molecule type" value="Genomic_DNA"/>
</dbReference>
<evidence type="ECO:0000313" key="1">
    <source>
        <dbReference type="EMBL" id="MDR6782779.1"/>
    </source>
</evidence>
<comment type="caution">
    <text evidence="1">The sequence shown here is derived from an EMBL/GenBank/DDBJ whole genome shotgun (WGS) entry which is preliminary data.</text>
</comment>
<organism evidence="1 2">
    <name type="scientific">Pedobacter africanus</name>
    <dbReference type="NCBI Taxonomy" id="151894"/>
    <lineage>
        <taxon>Bacteria</taxon>
        <taxon>Pseudomonadati</taxon>
        <taxon>Bacteroidota</taxon>
        <taxon>Sphingobacteriia</taxon>
        <taxon>Sphingobacteriales</taxon>
        <taxon>Sphingobacteriaceae</taxon>
        <taxon>Pedobacter</taxon>
    </lineage>
</organism>
<evidence type="ECO:0000313" key="2">
    <source>
        <dbReference type="Proteomes" id="UP001246858"/>
    </source>
</evidence>
<dbReference type="Proteomes" id="UP001246858">
    <property type="component" value="Unassembled WGS sequence"/>
</dbReference>